<dbReference type="AlphaFoldDB" id="E1ZCY2"/>
<dbReference type="InterPro" id="IPR029063">
    <property type="entry name" value="SAM-dependent_MTases_sf"/>
</dbReference>
<keyword evidence="6" id="KW-0472">Membrane</keyword>
<keyword evidence="6" id="KW-0963">Cytoplasm</keyword>
<comment type="catalytic activity">
    <reaction evidence="1 6">
        <text>[phosphatase 2A protein]-C-terminal L-leucine + S-adenosyl-L-methionine = [phosphatase 2A protein]-C-terminal L-leucine methyl ester + S-adenosyl-L-homocysteine</text>
        <dbReference type="Rhea" id="RHEA:48544"/>
        <dbReference type="Rhea" id="RHEA-COMP:12134"/>
        <dbReference type="Rhea" id="RHEA-COMP:12135"/>
        <dbReference type="ChEBI" id="CHEBI:57856"/>
        <dbReference type="ChEBI" id="CHEBI:59789"/>
        <dbReference type="ChEBI" id="CHEBI:90516"/>
        <dbReference type="ChEBI" id="CHEBI:90517"/>
        <dbReference type="EC" id="2.1.1.233"/>
    </reaction>
</comment>
<gene>
    <name evidence="9" type="ORF">CHLNCDRAFT_22266</name>
</gene>
<dbReference type="PANTHER" id="PTHR13600">
    <property type="entry name" value="LEUCINE CARBOXYL METHYLTRANSFERASE"/>
    <property type="match status" value="1"/>
</dbReference>
<dbReference type="KEGG" id="cvr:CHLNCDRAFT_22266"/>
<dbReference type="STRING" id="554065.E1ZCY2"/>
<dbReference type="eggNOG" id="KOG2918">
    <property type="taxonomic scope" value="Eukaryota"/>
</dbReference>
<evidence type="ECO:0000256" key="8">
    <source>
        <dbReference type="SAM" id="MobiDB-lite"/>
    </source>
</evidence>
<dbReference type="GO" id="GO:0032259">
    <property type="term" value="P:methylation"/>
    <property type="evidence" value="ECO:0007669"/>
    <property type="project" value="UniProtKB-KW"/>
</dbReference>
<dbReference type="PANTHER" id="PTHR13600:SF21">
    <property type="entry name" value="LEUCINE CARBOXYL METHYLTRANSFERASE 1"/>
    <property type="match status" value="1"/>
</dbReference>
<dbReference type="EC" id="2.1.1.233" evidence="6"/>
<feature type="binding site" evidence="7">
    <location>
        <position position="91"/>
    </location>
    <ligand>
        <name>S-adenosyl-L-methionine</name>
        <dbReference type="ChEBI" id="CHEBI:59789"/>
    </ligand>
</feature>
<feature type="binding site" evidence="7">
    <location>
        <position position="175"/>
    </location>
    <ligand>
        <name>S-adenosyl-L-methionine</name>
        <dbReference type="ChEBI" id="CHEBI:59789"/>
    </ligand>
</feature>
<dbReference type="GeneID" id="17355605"/>
<dbReference type="Gene3D" id="3.40.50.150">
    <property type="entry name" value="Vaccinia Virus protein VP39"/>
    <property type="match status" value="1"/>
</dbReference>
<accession>E1ZCY2</accession>
<organism evidence="10">
    <name type="scientific">Chlorella variabilis</name>
    <name type="common">Green alga</name>
    <dbReference type="NCBI Taxonomy" id="554065"/>
    <lineage>
        <taxon>Eukaryota</taxon>
        <taxon>Viridiplantae</taxon>
        <taxon>Chlorophyta</taxon>
        <taxon>core chlorophytes</taxon>
        <taxon>Trebouxiophyceae</taxon>
        <taxon>Chlorellales</taxon>
        <taxon>Chlorellaceae</taxon>
        <taxon>Chlorella clade</taxon>
        <taxon>Chlorella</taxon>
    </lineage>
</organism>
<comment type="similarity">
    <text evidence="2 6">Belongs to the methyltransferase superfamily. LCMT family.</text>
</comment>
<dbReference type="FunCoup" id="E1ZCY2">
    <property type="interactions" value="1853"/>
</dbReference>
<dbReference type="RefSeq" id="XP_005848421.1">
    <property type="nucleotide sequence ID" value="XM_005848359.1"/>
</dbReference>
<proteinExistence type="inferred from homology"/>
<evidence type="ECO:0000256" key="1">
    <source>
        <dbReference type="ARBA" id="ARBA00000724"/>
    </source>
</evidence>
<sequence length="293" mass="33108">MLGNRLGSGLGAGRPSDEGVRDTNDDAQLSKLSCVRHGYFQDSFVHHFVRRPARRSPLINRGGTTVWCCLQCPAQPSSLPLAPKRQVVVLGAGYDTTYFQLASEGIYADKYIELDFRQARPLRLPLPSCGIAQAGRVVTDRYCLLPIDLREPSQLEAALEEAGLDPAAPTYVLSECVLVYLQPQHSREVVRWLAEHLECAAMVVYEQIQPHDAFGQQMLINLESRGCALLGIEATPTLEAHQQRFTDCGWHRAEAHTMDHVYSRCIDPQDKRRIERLEIFDEFEEWHLIQARL</sequence>
<dbReference type="GO" id="GO:0018423">
    <property type="term" value="F:protein C-terminal leucine carboxyl O-methyltransferase activity"/>
    <property type="evidence" value="ECO:0007669"/>
    <property type="project" value="UniProtKB-EC"/>
</dbReference>
<evidence type="ECO:0000256" key="3">
    <source>
        <dbReference type="ARBA" id="ARBA00022603"/>
    </source>
</evidence>
<dbReference type="SUPFAM" id="SSF53335">
    <property type="entry name" value="S-adenosyl-L-methionine-dependent methyltransferases"/>
    <property type="match status" value="1"/>
</dbReference>
<keyword evidence="3 6" id="KW-0489">Methyltransferase</keyword>
<evidence type="ECO:0000256" key="7">
    <source>
        <dbReference type="PIRSR" id="PIRSR016305-1"/>
    </source>
</evidence>
<evidence type="ECO:0000313" key="9">
    <source>
        <dbReference type="EMBL" id="EFN56319.1"/>
    </source>
</evidence>
<reference evidence="9 10" key="1">
    <citation type="journal article" date="2010" name="Plant Cell">
        <title>The Chlorella variabilis NC64A genome reveals adaptation to photosymbiosis, coevolution with viruses, and cryptic sex.</title>
        <authorList>
            <person name="Blanc G."/>
            <person name="Duncan G."/>
            <person name="Agarkova I."/>
            <person name="Borodovsky M."/>
            <person name="Gurnon J."/>
            <person name="Kuo A."/>
            <person name="Lindquist E."/>
            <person name="Lucas S."/>
            <person name="Pangilinan J."/>
            <person name="Polle J."/>
            <person name="Salamov A."/>
            <person name="Terry A."/>
            <person name="Yamada T."/>
            <person name="Dunigan D.D."/>
            <person name="Grigoriev I.V."/>
            <person name="Claverie J.M."/>
            <person name="Van Etten J.L."/>
        </authorList>
    </citation>
    <scope>NUCLEOTIDE SEQUENCE [LARGE SCALE GENOMIC DNA]</scope>
    <source>
        <strain evidence="9 10">NC64A</strain>
    </source>
</reference>
<keyword evidence="4 6" id="KW-0808">Transferase</keyword>
<dbReference type="GO" id="GO:0005737">
    <property type="term" value="C:cytoplasm"/>
    <property type="evidence" value="ECO:0007669"/>
    <property type="project" value="UniProtKB-SubCell"/>
</dbReference>
<keyword evidence="10" id="KW-1185">Reference proteome</keyword>
<protein>
    <recommendedName>
        <fullName evidence="6">Leucine carboxyl methyltransferase 1 homolog</fullName>
        <ecNumber evidence="6">2.1.1.233</ecNumber>
    </recommendedName>
</protein>
<dbReference type="Pfam" id="PF04072">
    <property type="entry name" value="LCM"/>
    <property type="match status" value="1"/>
</dbReference>
<dbReference type="Proteomes" id="UP000008141">
    <property type="component" value="Unassembled WGS sequence"/>
</dbReference>
<comment type="function">
    <text evidence="6">Involved in brassinosteroid (BR) signaling.</text>
</comment>
<dbReference type="InterPro" id="IPR007213">
    <property type="entry name" value="Ppm1/Ppm2/Tcmp"/>
</dbReference>
<dbReference type="InterPro" id="IPR016651">
    <property type="entry name" value="LCMT1"/>
</dbReference>
<dbReference type="PIRSF" id="PIRSF016305">
    <property type="entry name" value="LCM_mtfrase"/>
    <property type="match status" value="1"/>
</dbReference>
<dbReference type="OMA" id="ESRHLEM"/>
<evidence type="ECO:0000256" key="5">
    <source>
        <dbReference type="ARBA" id="ARBA00022691"/>
    </source>
</evidence>
<comment type="subcellular location">
    <subcellularLocation>
        <location evidence="6">Cytoplasm</location>
    </subcellularLocation>
    <subcellularLocation>
        <location evidence="6">Membrane</location>
        <topology evidence="6">Peripheral membrane protein</topology>
    </subcellularLocation>
</comment>
<evidence type="ECO:0000256" key="4">
    <source>
        <dbReference type="ARBA" id="ARBA00022679"/>
    </source>
</evidence>
<dbReference type="OrthoDB" id="203237at2759"/>
<keyword evidence="5 6" id="KW-0949">S-adenosyl-L-methionine</keyword>
<evidence type="ECO:0000313" key="10">
    <source>
        <dbReference type="Proteomes" id="UP000008141"/>
    </source>
</evidence>
<dbReference type="EMBL" id="GL433842">
    <property type="protein sequence ID" value="EFN56319.1"/>
    <property type="molecule type" value="Genomic_DNA"/>
</dbReference>
<evidence type="ECO:0000256" key="2">
    <source>
        <dbReference type="ARBA" id="ARBA00010703"/>
    </source>
</evidence>
<name>E1ZCY2_CHLVA</name>
<dbReference type="GO" id="GO:0016020">
    <property type="term" value="C:membrane"/>
    <property type="evidence" value="ECO:0007669"/>
    <property type="project" value="UniProtKB-SubCell"/>
</dbReference>
<evidence type="ECO:0000256" key="6">
    <source>
        <dbReference type="PIRNR" id="PIRNR016305"/>
    </source>
</evidence>
<feature type="compositionally biased region" description="Gly residues" evidence="8">
    <location>
        <begin position="1"/>
        <end position="12"/>
    </location>
</feature>
<dbReference type="InParanoid" id="E1ZCY2"/>
<feature type="binding site" evidence="7">
    <location>
        <begin position="148"/>
        <end position="149"/>
    </location>
    <ligand>
        <name>S-adenosyl-L-methionine</name>
        <dbReference type="ChEBI" id="CHEBI:59789"/>
    </ligand>
</feature>
<feature type="region of interest" description="Disordered" evidence="8">
    <location>
        <begin position="1"/>
        <end position="23"/>
    </location>
</feature>